<dbReference type="SUPFAM" id="SSF53098">
    <property type="entry name" value="Ribonuclease H-like"/>
    <property type="match status" value="1"/>
</dbReference>
<evidence type="ECO:0000256" key="1">
    <source>
        <dbReference type="ARBA" id="ARBA00022490"/>
    </source>
</evidence>
<comment type="subcellular location">
    <subcellularLocation>
        <location evidence="5">Cytoplasm</location>
    </subcellularLocation>
</comment>
<dbReference type="HAMAP" id="MF_00651">
    <property type="entry name" value="Nuclease_YqgF"/>
    <property type="match status" value="1"/>
</dbReference>
<evidence type="ECO:0000259" key="6">
    <source>
        <dbReference type="SMART" id="SM00732"/>
    </source>
</evidence>
<protein>
    <recommendedName>
        <fullName evidence="5">Putative pre-16S rRNA nuclease</fullName>
        <ecNumber evidence="5">3.1.-.-</ecNumber>
    </recommendedName>
</protein>
<dbReference type="GO" id="GO:0004518">
    <property type="term" value="F:nuclease activity"/>
    <property type="evidence" value="ECO:0007669"/>
    <property type="project" value="UniProtKB-KW"/>
</dbReference>
<feature type="domain" description="YqgF/RNase H-like" evidence="6">
    <location>
        <begin position="2"/>
        <end position="104"/>
    </location>
</feature>
<comment type="caution">
    <text evidence="7">The sequence shown here is derived from an EMBL/GenBank/DDBJ whole genome shotgun (WGS) entry which is preliminary data.</text>
</comment>
<keyword evidence="3 5" id="KW-0540">Nuclease</keyword>
<dbReference type="Proteomes" id="UP000886857">
    <property type="component" value="Unassembled WGS sequence"/>
</dbReference>
<dbReference type="NCBIfam" id="TIGR00250">
    <property type="entry name" value="RNAse_H_YqgF"/>
    <property type="match status" value="1"/>
</dbReference>
<dbReference type="SMART" id="SM00732">
    <property type="entry name" value="YqgFc"/>
    <property type="match status" value="1"/>
</dbReference>
<dbReference type="CDD" id="cd16964">
    <property type="entry name" value="YqgF"/>
    <property type="match status" value="1"/>
</dbReference>
<dbReference type="InterPro" id="IPR037027">
    <property type="entry name" value="YqgF/RNaseH-like_dom_sf"/>
</dbReference>
<dbReference type="PANTHER" id="PTHR33317:SF4">
    <property type="entry name" value="POLYNUCLEOTIDYL TRANSFERASE, RIBONUCLEASE H-LIKE SUPERFAMILY PROTEIN"/>
    <property type="match status" value="1"/>
</dbReference>
<dbReference type="Pfam" id="PF03652">
    <property type="entry name" value="RuvX"/>
    <property type="match status" value="1"/>
</dbReference>
<keyword evidence="2 5" id="KW-0690">Ribosome biogenesis</keyword>
<dbReference type="PANTHER" id="PTHR33317">
    <property type="entry name" value="POLYNUCLEOTIDYL TRANSFERASE, RIBONUCLEASE H-LIKE SUPERFAMILY PROTEIN"/>
    <property type="match status" value="1"/>
</dbReference>
<proteinExistence type="inferred from homology"/>
<dbReference type="AlphaFoldDB" id="A0A9D1N9B4"/>
<evidence type="ECO:0000256" key="4">
    <source>
        <dbReference type="ARBA" id="ARBA00022801"/>
    </source>
</evidence>
<evidence type="ECO:0000256" key="2">
    <source>
        <dbReference type="ARBA" id="ARBA00022517"/>
    </source>
</evidence>
<evidence type="ECO:0000313" key="7">
    <source>
        <dbReference type="EMBL" id="HIU98917.1"/>
    </source>
</evidence>
<name>A0A9D1N9B4_9FIRM</name>
<dbReference type="EMBL" id="DVOE01000055">
    <property type="protein sequence ID" value="HIU98917.1"/>
    <property type="molecule type" value="Genomic_DNA"/>
</dbReference>
<evidence type="ECO:0000256" key="3">
    <source>
        <dbReference type="ARBA" id="ARBA00022722"/>
    </source>
</evidence>
<reference evidence="7" key="1">
    <citation type="submission" date="2020-10" db="EMBL/GenBank/DDBJ databases">
        <authorList>
            <person name="Gilroy R."/>
        </authorList>
    </citation>
    <scope>NUCLEOTIDE SEQUENCE</scope>
    <source>
        <strain evidence="7">10406</strain>
    </source>
</reference>
<sequence length="143" mass="15861">MKRKIGLDVGDVRIGVAVSDLMGICANPRETYTRKKEDPAADADYFAEYAKREDADAFVMGLPRNMDGSEGPRAELTREFGSLLEERSGLPVVYVDERLTTVSAERLLIEADVRREKRKKVVDKIAAAIILQSYLDGGGARRV</sequence>
<accession>A0A9D1N9B4</accession>
<comment type="function">
    <text evidence="5">Could be a nuclease involved in processing of the 5'-end of pre-16S rRNA.</text>
</comment>
<keyword evidence="1 5" id="KW-0963">Cytoplasm</keyword>
<dbReference type="InterPro" id="IPR005227">
    <property type="entry name" value="YqgF"/>
</dbReference>
<evidence type="ECO:0000313" key="8">
    <source>
        <dbReference type="Proteomes" id="UP000886857"/>
    </source>
</evidence>
<dbReference type="Gene3D" id="3.30.420.140">
    <property type="entry name" value="YqgF/RNase H-like domain"/>
    <property type="match status" value="1"/>
</dbReference>
<dbReference type="InterPro" id="IPR006641">
    <property type="entry name" value="YqgF/RNaseH-like_dom"/>
</dbReference>
<dbReference type="InterPro" id="IPR012337">
    <property type="entry name" value="RNaseH-like_sf"/>
</dbReference>
<comment type="similarity">
    <text evidence="5">Belongs to the YqgF HJR family.</text>
</comment>
<keyword evidence="4 5" id="KW-0378">Hydrolase</keyword>
<evidence type="ECO:0000256" key="5">
    <source>
        <dbReference type="HAMAP-Rule" id="MF_00651"/>
    </source>
</evidence>
<dbReference type="GO" id="GO:0005829">
    <property type="term" value="C:cytosol"/>
    <property type="evidence" value="ECO:0007669"/>
    <property type="project" value="TreeGrafter"/>
</dbReference>
<dbReference type="GO" id="GO:0000967">
    <property type="term" value="P:rRNA 5'-end processing"/>
    <property type="evidence" value="ECO:0007669"/>
    <property type="project" value="UniProtKB-UniRule"/>
</dbReference>
<organism evidence="7 8">
    <name type="scientific">Candidatus Limadaptatus stercoripullorum</name>
    <dbReference type="NCBI Taxonomy" id="2840846"/>
    <lineage>
        <taxon>Bacteria</taxon>
        <taxon>Bacillati</taxon>
        <taxon>Bacillota</taxon>
        <taxon>Clostridia</taxon>
        <taxon>Eubacteriales</taxon>
        <taxon>Candidatus Limadaptatus</taxon>
    </lineage>
</organism>
<dbReference type="GO" id="GO:0016788">
    <property type="term" value="F:hydrolase activity, acting on ester bonds"/>
    <property type="evidence" value="ECO:0007669"/>
    <property type="project" value="UniProtKB-UniRule"/>
</dbReference>
<dbReference type="EC" id="3.1.-.-" evidence="5"/>
<reference evidence="7" key="2">
    <citation type="journal article" date="2021" name="PeerJ">
        <title>Extensive microbial diversity within the chicken gut microbiome revealed by metagenomics and culture.</title>
        <authorList>
            <person name="Gilroy R."/>
            <person name="Ravi A."/>
            <person name="Getino M."/>
            <person name="Pursley I."/>
            <person name="Horton D.L."/>
            <person name="Alikhan N.F."/>
            <person name="Baker D."/>
            <person name="Gharbi K."/>
            <person name="Hall N."/>
            <person name="Watson M."/>
            <person name="Adriaenssens E.M."/>
            <person name="Foster-Nyarko E."/>
            <person name="Jarju S."/>
            <person name="Secka A."/>
            <person name="Antonio M."/>
            <person name="Oren A."/>
            <person name="Chaudhuri R.R."/>
            <person name="La Ragione R."/>
            <person name="Hildebrand F."/>
            <person name="Pallen M.J."/>
        </authorList>
    </citation>
    <scope>NUCLEOTIDE SEQUENCE</scope>
    <source>
        <strain evidence="7">10406</strain>
    </source>
</reference>
<gene>
    <name evidence="7" type="primary">ruvX</name>
    <name evidence="7" type="ORF">IAC73_03635</name>
</gene>